<keyword evidence="7 11" id="KW-0560">Oxidoreductase</keyword>
<organism evidence="14 15">
    <name type="scientific">Candidatus Buchananbacteria bacterium RBG_13_39_9</name>
    <dbReference type="NCBI Taxonomy" id="1797531"/>
    <lineage>
        <taxon>Bacteria</taxon>
        <taxon>Candidatus Buchananiibacteriota</taxon>
    </lineage>
</organism>
<keyword evidence="11" id="KW-0028">Amino-acid biosynthesis</keyword>
<dbReference type="SUPFAM" id="SSF53223">
    <property type="entry name" value="Aminoacid dehydrogenase-like, N-terminal domain"/>
    <property type="match status" value="1"/>
</dbReference>
<comment type="catalytic activity">
    <reaction evidence="11">
        <text>(6R)-5,10-methylene-5,6,7,8-tetrahydrofolate + NADP(+) = (6R)-5,10-methenyltetrahydrofolate + NADPH</text>
        <dbReference type="Rhea" id="RHEA:22812"/>
        <dbReference type="ChEBI" id="CHEBI:15636"/>
        <dbReference type="ChEBI" id="CHEBI:57455"/>
        <dbReference type="ChEBI" id="CHEBI:57783"/>
        <dbReference type="ChEBI" id="CHEBI:58349"/>
        <dbReference type="EC" id="1.5.1.5"/>
    </reaction>
</comment>
<dbReference type="EC" id="1.5.1.5" evidence="11"/>
<dbReference type="AlphaFoldDB" id="A0A1G1XMC3"/>
<feature type="domain" description="Tetrahydrofolate dehydrogenase/cyclohydrolase NAD(P)-binding" evidence="13">
    <location>
        <begin position="128"/>
        <end position="260"/>
    </location>
</feature>
<evidence type="ECO:0000256" key="5">
    <source>
        <dbReference type="ARBA" id="ARBA00022801"/>
    </source>
</evidence>
<dbReference type="HAMAP" id="MF_01576">
    <property type="entry name" value="THF_DHG_CYH"/>
    <property type="match status" value="1"/>
</dbReference>
<evidence type="ECO:0000256" key="9">
    <source>
        <dbReference type="ARBA" id="ARBA00023167"/>
    </source>
</evidence>
<dbReference type="InterPro" id="IPR020867">
    <property type="entry name" value="THF_DH/CycHdrlase_CS"/>
</dbReference>
<evidence type="ECO:0000313" key="15">
    <source>
        <dbReference type="Proteomes" id="UP000176260"/>
    </source>
</evidence>
<evidence type="ECO:0000256" key="1">
    <source>
        <dbReference type="ARBA" id="ARBA00004777"/>
    </source>
</evidence>
<evidence type="ECO:0000256" key="3">
    <source>
        <dbReference type="ARBA" id="ARBA00022563"/>
    </source>
</evidence>
<dbReference type="GO" id="GO:0006164">
    <property type="term" value="P:purine nucleotide biosynthetic process"/>
    <property type="evidence" value="ECO:0007669"/>
    <property type="project" value="UniProtKB-KW"/>
</dbReference>
<dbReference type="InterPro" id="IPR046346">
    <property type="entry name" value="Aminoacid_DH-like_N_sf"/>
</dbReference>
<dbReference type="GO" id="GO:0005829">
    <property type="term" value="C:cytosol"/>
    <property type="evidence" value="ECO:0007669"/>
    <property type="project" value="TreeGrafter"/>
</dbReference>
<dbReference type="InterPro" id="IPR020631">
    <property type="entry name" value="THF_DH/CycHdrlase_NAD-bd_dom"/>
</dbReference>
<proteinExistence type="inferred from homology"/>
<dbReference type="GO" id="GO:0004488">
    <property type="term" value="F:methylenetetrahydrofolate dehydrogenase (NADP+) activity"/>
    <property type="evidence" value="ECO:0007669"/>
    <property type="project" value="UniProtKB-UniRule"/>
</dbReference>
<evidence type="ECO:0000313" key="14">
    <source>
        <dbReference type="EMBL" id="OGY41122.1"/>
    </source>
</evidence>
<keyword evidence="9 11" id="KW-0486">Methionine biosynthesis</keyword>
<dbReference type="PRINTS" id="PR00085">
    <property type="entry name" value="THFDHDRGNASE"/>
</dbReference>
<comment type="catalytic activity">
    <reaction evidence="11">
        <text>(6R)-5,10-methenyltetrahydrofolate + H2O = (6R)-10-formyltetrahydrofolate + H(+)</text>
        <dbReference type="Rhea" id="RHEA:23700"/>
        <dbReference type="ChEBI" id="CHEBI:15377"/>
        <dbReference type="ChEBI" id="CHEBI:15378"/>
        <dbReference type="ChEBI" id="CHEBI:57455"/>
        <dbReference type="ChEBI" id="CHEBI:195366"/>
        <dbReference type="EC" id="3.5.4.9"/>
    </reaction>
</comment>
<comment type="caution">
    <text evidence="11">Lacks conserved residue(s) required for the propagation of feature annotation.</text>
</comment>
<comment type="caution">
    <text evidence="14">The sequence shown here is derived from an EMBL/GenBank/DDBJ whole genome shotgun (WGS) entry which is preliminary data.</text>
</comment>
<dbReference type="PROSITE" id="PS00767">
    <property type="entry name" value="THF_DHG_CYH_2"/>
    <property type="match status" value="1"/>
</dbReference>
<dbReference type="GO" id="GO:0000105">
    <property type="term" value="P:L-histidine biosynthetic process"/>
    <property type="evidence" value="ECO:0007669"/>
    <property type="project" value="UniProtKB-KW"/>
</dbReference>
<keyword evidence="5 11" id="KW-0378">Hydrolase</keyword>
<dbReference type="Gene3D" id="3.40.50.10860">
    <property type="entry name" value="Leucine Dehydrogenase, chain A, domain 1"/>
    <property type="match status" value="1"/>
</dbReference>
<reference evidence="14 15" key="1">
    <citation type="journal article" date="2016" name="Nat. Commun.">
        <title>Thousands of microbial genomes shed light on interconnected biogeochemical processes in an aquifer system.</title>
        <authorList>
            <person name="Anantharaman K."/>
            <person name="Brown C.T."/>
            <person name="Hug L.A."/>
            <person name="Sharon I."/>
            <person name="Castelle C.J."/>
            <person name="Probst A.J."/>
            <person name="Thomas B.C."/>
            <person name="Singh A."/>
            <person name="Wilkins M.J."/>
            <person name="Karaoz U."/>
            <person name="Brodie E.L."/>
            <person name="Williams K.H."/>
            <person name="Hubbard S.S."/>
            <person name="Banfield J.F."/>
        </authorList>
    </citation>
    <scope>NUCLEOTIDE SEQUENCE [LARGE SCALE GENOMIC DNA]</scope>
</reference>
<comment type="similarity">
    <text evidence="11">Belongs to the tetrahydrofolate dehydrogenase/cyclohydrolase family.</text>
</comment>
<dbReference type="UniPathway" id="UPA00193"/>
<dbReference type="GO" id="GO:0035999">
    <property type="term" value="P:tetrahydrofolate interconversion"/>
    <property type="evidence" value="ECO:0007669"/>
    <property type="project" value="UniProtKB-UniRule"/>
</dbReference>
<keyword evidence="8 11" id="KW-0368">Histidine biosynthesis</keyword>
<comment type="function">
    <text evidence="11">Catalyzes the oxidation of 5,10-methylenetetrahydrofolate to 5,10-methenyltetrahydrofolate and then the hydrolysis of 5,10-methenyltetrahydrofolate to 10-formyltetrahydrofolate.</text>
</comment>
<dbReference type="InterPro" id="IPR000672">
    <property type="entry name" value="THF_DH/CycHdrlase"/>
</dbReference>
<evidence type="ECO:0000256" key="7">
    <source>
        <dbReference type="ARBA" id="ARBA00023002"/>
    </source>
</evidence>
<comment type="subunit">
    <text evidence="2 11">Homodimer.</text>
</comment>
<comment type="pathway">
    <text evidence="1 11">One-carbon metabolism; tetrahydrofolate interconversion.</text>
</comment>
<evidence type="ECO:0000256" key="10">
    <source>
        <dbReference type="ARBA" id="ARBA00023268"/>
    </source>
</evidence>
<dbReference type="GO" id="GO:0004477">
    <property type="term" value="F:methenyltetrahydrofolate cyclohydrolase activity"/>
    <property type="evidence" value="ECO:0007669"/>
    <property type="project" value="UniProtKB-UniRule"/>
</dbReference>
<evidence type="ECO:0000259" key="13">
    <source>
        <dbReference type="Pfam" id="PF02882"/>
    </source>
</evidence>
<dbReference type="PANTHER" id="PTHR48099">
    <property type="entry name" value="C-1-TETRAHYDROFOLATE SYNTHASE, CYTOPLASMIC-RELATED"/>
    <property type="match status" value="1"/>
</dbReference>
<dbReference type="PANTHER" id="PTHR48099:SF5">
    <property type="entry name" value="C-1-TETRAHYDROFOLATE SYNTHASE, CYTOPLASMIC"/>
    <property type="match status" value="1"/>
</dbReference>
<keyword evidence="10 11" id="KW-0511">Multifunctional enzyme</keyword>
<dbReference type="Pfam" id="PF02882">
    <property type="entry name" value="THF_DHG_CYH_C"/>
    <property type="match status" value="1"/>
</dbReference>
<evidence type="ECO:0000256" key="4">
    <source>
        <dbReference type="ARBA" id="ARBA00022755"/>
    </source>
</evidence>
<protein>
    <recommendedName>
        <fullName evidence="11">Bifunctional protein FolD</fullName>
    </recommendedName>
    <domain>
        <recommendedName>
            <fullName evidence="11">Methylenetetrahydrofolate dehydrogenase</fullName>
            <ecNumber evidence="11">1.5.1.5</ecNumber>
        </recommendedName>
    </domain>
    <domain>
        <recommendedName>
            <fullName evidence="11">Methenyltetrahydrofolate cyclohydrolase</fullName>
            <ecNumber evidence="11">3.5.4.9</ecNumber>
        </recommendedName>
    </domain>
</protein>
<evidence type="ECO:0000256" key="11">
    <source>
        <dbReference type="HAMAP-Rule" id="MF_01576"/>
    </source>
</evidence>
<dbReference type="EMBL" id="MHIA01000033">
    <property type="protein sequence ID" value="OGY41122.1"/>
    <property type="molecule type" value="Genomic_DNA"/>
</dbReference>
<dbReference type="FunFam" id="3.40.50.10860:FF:000005">
    <property type="entry name" value="C-1-tetrahydrofolate synthase, cytoplasmic, putative"/>
    <property type="match status" value="1"/>
</dbReference>
<sequence length="261" mass="28501">MPAQLLDGKQLAEKILTEVKTKAATMDKKPGLAAILVGDNEASRLYLKLKEKACLETGINFHSYLLDDDCLEDKIIEVIDFLNNDPETTGIIVQLPLPAKFNTYKIIQAIDPQKDIDGFQPNSPFTSPTALGIVELLKETKVNLVGKNVTILSNSDEFAQPFKKLLPDSKVQYLNPQSEISNLKSADVLIVAIGKPYFIKPEMIKNNAILIDVGINKVDGKTVGDIDPACDQVASWRSPVPGGVGPMTVAMLLQNLVSMLK</sequence>
<dbReference type="GO" id="GO:0009086">
    <property type="term" value="P:methionine biosynthetic process"/>
    <property type="evidence" value="ECO:0007669"/>
    <property type="project" value="UniProtKB-KW"/>
</dbReference>
<feature type="binding site" evidence="11">
    <location>
        <position position="215"/>
    </location>
    <ligand>
        <name>NADP(+)</name>
        <dbReference type="ChEBI" id="CHEBI:58349"/>
    </ligand>
</feature>
<name>A0A1G1XMC3_9BACT</name>
<dbReference type="SUPFAM" id="SSF51735">
    <property type="entry name" value="NAD(P)-binding Rossmann-fold domains"/>
    <property type="match status" value="1"/>
</dbReference>
<keyword evidence="4 11" id="KW-0658">Purine biosynthesis</keyword>
<evidence type="ECO:0000256" key="6">
    <source>
        <dbReference type="ARBA" id="ARBA00022857"/>
    </source>
</evidence>
<evidence type="ECO:0000259" key="12">
    <source>
        <dbReference type="Pfam" id="PF00763"/>
    </source>
</evidence>
<evidence type="ECO:0000256" key="8">
    <source>
        <dbReference type="ARBA" id="ARBA00023102"/>
    </source>
</evidence>
<keyword evidence="6 11" id="KW-0521">NADP</keyword>
<evidence type="ECO:0000256" key="2">
    <source>
        <dbReference type="ARBA" id="ARBA00011738"/>
    </source>
</evidence>
<dbReference type="Proteomes" id="UP000176260">
    <property type="component" value="Unassembled WGS sequence"/>
</dbReference>
<dbReference type="PROSITE" id="PS00766">
    <property type="entry name" value="THF_DHG_CYH_1"/>
    <property type="match status" value="1"/>
</dbReference>
<dbReference type="EC" id="3.5.4.9" evidence="11"/>
<dbReference type="InterPro" id="IPR020630">
    <property type="entry name" value="THF_DH/CycHdrlase_cat_dom"/>
</dbReference>
<accession>A0A1G1XMC3</accession>
<dbReference type="InterPro" id="IPR036291">
    <property type="entry name" value="NAD(P)-bd_dom_sf"/>
</dbReference>
<dbReference type="Gene3D" id="3.40.50.720">
    <property type="entry name" value="NAD(P)-binding Rossmann-like Domain"/>
    <property type="match status" value="1"/>
</dbReference>
<gene>
    <name evidence="11" type="primary">folD</name>
    <name evidence="14" type="ORF">A2Y67_00740</name>
</gene>
<keyword evidence="3 11" id="KW-0554">One-carbon metabolism</keyword>
<dbReference type="Pfam" id="PF00763">
    <property type="entry name" value="THF_DHG_CYH"/>
    <property type="match status" value="1"/>
</dbReference>
<feature type="domain" description="Tetrahydrofolate dehydrogenase/cyclohydrolase catalytic" evidence="12">
    <location>
        <begin position="6"/>
        <end position="117"/>
    </location>
</feature>